<feature type="region of interest" description="Disordered" evidence="2">
    <location>
        <begin position="65"/>
        <end position="297"/>
    </location>
</feature>
<feature type="compositionally biased region" description="Basic and acidic residues" evidence="2">
    <location>
        <begin position="180"/>
        <end position="189"/>
    </location>
</feature>
<feature type="non-terminal residue" evidence="4">
    <location>
        <position position="1"/>
    </location>
</feature>
<feature type="compositionally biased region" description="Basic and acidic residues" evidence="2">
    <location>
        <begin position="65"/>
        <end position="77"/>
    </location>
</feature>
<evidence type="ECO:0000313" key="5">
    <source>
        <dbReference type="Proteomes" id="UP000296049"/>
    </source>
</evidence>
<feature type="compositionally biased region" description="Basic and acidic residues" evidence="2">
    <location>
        <begin position="144"/>
        <end position="153"/>
    </location>
</feature>
<protein>
    <submittedName>
        <fullName evidence="4">Coiled-coil domain-containing protein 50</fullName>
    </submittedName>
</protein>
<feature type="compositionally biased region" description="Basic and acidic residues" evidence="2">
    <location>
        <begin position="84"/>
        <end position="105"/>
    </location>
</feature>
<proteinExistence type="predicted"/>
<dbReference type="EMBL" id="KB744899">
    <property type="protein sequence ID" value="EOA94273.1"/>
    <property type="molecule type" value="Genomic_DNA"/>
</dbReference>
<dbReference type="InterPro" id="IPR029311">
    <property type="entry name" value="CCDC50_N"/>
</dbReference>
<dbReference type="Proteomes" id="UP000296049">
    <property type="component" value="Unassembled WGS sequence"/>
</dbReference>
<evidence type="ECO:0000256" key="2">
    <source>
        <dbReference type="SAM" id="MobiDB-lite"/>
    </source>
</evidence>
<organism evidence="4 5">
    <name type="scientific">Anas platyrhynchos</name>
    <name type="common">Mallard</name>
    <name type="synonym">Anas boschas</name>
    <dbReference type="NCBI Taxonomy" id="8839"/>
    <lineage>
        <taxon>Eukaryota</taxon>
        <taxon>Metazoa</taxon>
        <taxon>Chordata</taxon>
        <taxon>Craniata</taxon>
        <taxon>Vertebrata</taxon>
        <taxon>Euteleostomi</taxon>
        <taxon>Archelosauria</taxon>
        <taxon>Archosauria</taxon>
        <taxon>Dinosauria</taxon>
        <taxon>Saurischia</taxon>
        <taxon>Theropoda</taxon>
        <taxon>Coelurosauria</taxon>
        <taxon>Aves</taxon>
        <taxon>Neognathae</taxon>
        <taxon>Galloanserae</taxon>
        <taxon>Anseriformes</taxon>
        <taxon>Anatidae</taxon>
        <taxon>Anatinae</taxon>
        <taxon>Anas</taxon>
    </lineage>
</organism>
<dbReference type="PANTHER" id="PTHR22115:SF1">
    <property type="entry name" value="COILED-COIL DOMAIN-CONTAINING PROTEIN 50"/>
    <property type="match status" value="1"/>
</dbReference>
<feature type="region of interest" description="Disordered" evidence="2">
    <location>
        <begin position="341"/>
        <end position="363"/>
    </location>
</feature>
<dbReference type="AlphaFoldDB" id="R0KM65"/>
<dbReference type="GO" id="GO:0031625">
    <property type="term" value="F:ubiquitin protein ligase binding"/>
    <property type="evidence" value="ECO:0007669"/>
    <property type="project" value="TreeGrafter"/>
</dbReference>
<accession>R0KM65</accession>
<feature type="domain" description="Coiled-coil" evidence="3">
    <location>
        <begin position="1"/>
        <end position="92"/>
    </location>
</feature>
<reference evidence="5" key="1">
    <citation type="journal article" date="2013" name="Nat. Genet.">
        <title>The duck genome and transcriptome provide insight into an avian influenza virus reservoir species.</title>
        <authorList>
            <person name="Huang Y."/>
            <person name="Li Y."/>
            <person name="Burt D.W."/>
            <person name="Chen H."/>
            <person name="Zhang Y."/>
            <person name="Qian W."/>
            <person name="Kim H."/>
            <person name="Gan S."/>
            <person name="Zhao Y."/>
            <person name="Li J."/>
            <person name="Yi K."/>
            <person name="Feng H."/>
            <person name="Zhu P."/>
            <person name="Li B."/>
            <person name="Liu Q."/>
            <person name="Fairley S."/>
            <person name="Magor K.E."/>
            <person name="Du Z."/>
            <person name="Hu X."/>
            <person name="Goodman L."/>
            <person name="Tafer H."/>
            <person name="Vignal A."/>
            <person name="Lee T."/>
            <person name="Kim K.W."/>
            <person name="Sheng Z."/>
            <person name="An Y."/>
            <person name="Searle S."/>
            <person name="Herrero J."/>
            <person name="Groenen M.A."/>
            <person name="Crooijmans R.P."/>
            <person name="Faraut T."/>
            <person name="Cai Q."/>
            <person name="Webster R.G."/>
            <person name="Aldridge J.R."/>
            <person name="Warren W.C."/>
            <person name="Bartschat S."/>
            <person name="Kehr S."/>
            <person name="Marz M."/>
            <person name="Stadler P.F."/>
            <person name="Smith J."/>
            <person name="Kraus R.H."/>
            <person name="Zhao Y."/>
            <person name="Ren L."/>
            <person name="Fei J."/>
            <person name="Morisson M."/>
            <person name="Kaiser P."/>
            <person name="Griffin D.K."/>
            <person name="Rao M."/>
            <person name="Pitel F."/>
            <person name="Wang J."/>
            <person name="Li N."/>
        </authorList>
    </citation>
    <scope>NUCLEOTIDE SEQUENCE [LARGE SCALE GENOMIC DNA]</scope>
</reference>
<feature type="compositionally biased region" description="Basic and acidic residues" evidence="2">
    <location>
        <begin position="126"/>
        <end position="135"/>
    </location>
</feature>
<feature type="compositionally biased region" description="Basic and acidic residues" evidence="2">
    <location>
        <begin position="225"/>
        <end position="252"/>
    </location>
</feature>
<dbReference type="GO" id="GO:0005737">
    <property type="term" value="C:cytoplasm"/>
    <property type="evidence" value="ECO:0007669"/>
    <property type="project" value="TreeGrafter"/>
</dbReference>
<dbReference type="PANTHER" id="PTHR22115">
    <property type="entry name" value="C3ORF6 PROTEIN-RELATED"/>
    <property type="match status" value="1"/>
</dbReference>
<sequence>VEHHLATNIQRNRLVQHDLQVAKQLQEEEDLKARAQIQKRQKDLERQDSEIAQEIQVKLVFEAEQRRRQEEKDEDIARLLQQKELQEEKKRKKHYPESQGHKMYEDSYYSENGASQGGSGRPPSLDLEREADGGAHKQSSSWELQERRAAGREKARRPLSLDLESERGLADQARCSRKPARQDREKRLPLLDVELEAEQETWRRGGSQVVRPENRKSRLWGRSSHRTEHDGRLRDSEFQEDHRRGEERDCKSAGRRKPSPSPHSVSRGEVGDSQRDSGTKLRGMRQATYDKPLREQELSDAEIARKLQEEELLANQADQKAAQVAQDEEIARLLMAEEKKAFKKGKEREKSSFEKKRHDQDWR</sequence>
<feature type="compositionally biased region" description="Basic and acidic residues" evidence="2">
    <location>
        <begin position="269"/>
        <end position="279"/>
    </location>
</feature>
<evidence type="ECO:0000313" key="4">
    <source>
        <dbReference type="EMBL" id="EOA94273.1"/>
    </source>
</evidence>
<dbReference type="Pfam" id="PF15295">
    <property type="entry name" value="CCDC50_N"/>
    <property type="match status" value="1"/>
</dbReference>
<keyword evidence="5" id="KW-1185">Reference proteome</keyword>
<evidence type="ECO:0000259" key="3">
    <source>
        <dbReference type="Pfam" id="PF15295"/>
    </source>
</evidence>
<feature type="non-terminal residue" evidence="4">
    <location>
        <position position="363"/>
    </location>
</feature>
<keyword evidence="1" id="KW-0175">Coiled coil</keyword>
<gene>
    <name evidence="4" type="ORF">Anapl_09549</name>
</gene>
<dbReference type="InterPro" id="IPR039303">
    <property type="entry name" value="CCDC50"/>
</dbReference>
<name>R0KM65_ANAPL</name>
<evidence type="ECO:0000256" key="1">
    <source>
        <dbReference type="ARBA" id="ARBA00023054"/>
    </source>
</evidence>